<dbReference type="PANTHER" id="PTHR22807">
    <property type="entry name" value="NOP2 YEAST -RELATED NOL1/NOP2/FMU SUN DOMAIN-CONTAINING"/>
    <property type="match status" value="1"/>
</dbReference>
<evidence type="ECO:0000256" key="4">
    <source>
        <dbReference type="ARBA" id="ARBA00022691"/>
    </source>
</evidence>
<feature type="domain" description="SAM-dependent MTase RsmB/NOP-type" evidence="7">
    <location>
        <begin position="14"/>
        <end position="311"/>
    </location>
</feature>
<keyword evidence="1" id="KW-0963">Cytoplasm</keyword>
<keyword evidence="3 6" id="KW-0808">Transferase</keyword>
<feature type="binding site" evidence="6">
    <location>
        <position position="175"/>
    </location>
    <ligand>
        <name>S-adenosyl-L-methionine</name>
        <dbReference type="ChEBI" id="CHEBI:59789"/>
    </ligand>
</feature>
<proteinExistence type="inferred from homology"/>
<dbReference type="PROSITE" id="PS51686">
    <property type="entry name" value="SAM_MT_RSMB_NOP"/>
    <property type="match status" value="1"/>
</dbReference>
<protein>
    <submittedName>
        <fullName evidence="8">NOL1/NOP2/sun family putative RNA methylase</fullName>
    </submittedName>
</protein>
<evidence type="ECO:0000313" key="8">
    <source>
        <dbReference type="EMBL" id="SDM38001.1"/>
    </source>
</evidence>
<dbReference type="Gene3D" id="3.40.50.150">
    <property type="entry name" value="Vaccinia Virus protein VP39"/>
    <property type="match status" value="1"/>
</dbReference>
<dbReference type="InterPro" id="IPR023267">
    <property type="entry name" value="RCMT"/>
</dbReference>
<comment type="similarity">
    <text evidence="6">Belongs to the class I-like SAM-binding methyltransferase superfamily. RsmB/NOP family.</text>
</comment>
<sequence>MFCHIKYSRIFESIMTSKLPPALIRSLIENYHIEDEEFIATHTNGEQLTSIRLNPFKHSQAFANSEQMPWCTNGRYLAERPSFTADPLFHAGCYYVQEASSMFLEHVMKNTIDLSENLKVLDLCAAPGGKSTLISSLLTKDSLLLANEIIKTRVPVLCDNLNKWGPENTFVSNNDPKDFKRLEGYFDAIVVDAPCSGSGMFRKDPAAINEWSESAVQLCSQRQQRILADVIDALKQNGTLIYSTCSYSKQENEEISDWLFETFELESIRIPIESEWGIVETQSDDHQCYGYRFYPHKVRGEGFFIAAFRKKSISAFPQIRRARENTVNTKSEEIIKRWLIDSQEIRLINLQEEFFAIPARLEADLSYLQSRLYLKKSGVRIGKVMGKDLVPNHELAVSLLNNPAVHRINLTHDQSISYLKREELRLESDHRGWALMCFEEHPLGWAKILDNRLNNYFPKEIRITNPNVV</sequence>
<gene>
    <name evidence="8" type="ORF">SAMN05421813_1111</name>
</gene>
<dbReference type="Gene3D" id="2.30.130.60">
    <property type="match status" value="1"/>
</dbReference>
<dbReference type="Pfam" id="PF17125">
    <property type="entry name" value="Methyltr_RsmF_N"/>
    <property type="match status" value="1"/>
</dbReference>
<dbReference type="Pfam" id="PF01189">
    <property type="entry name" value="Methyltr_RsmB-F"/>
    <property type="match status" value="1"/>
</dbReference>
<dbReference type="InterPro" id="IPR027391">
    <property type="entry name" value="Nol1_Nop2_Fmu_2"/>
</dbReference>
<organism evidence="8 9">
    <name type="scientific">Daejeonella rubra</name>
    <dbReference type="NCBI Taxonomy" id="990371"/>
    <lineage>
        <taxon>Bacteria</taxon>
        <taxon>Pseudomonadati</taxon>
        <taxon>Bacteroidota</taxon>
        <taxon>Sphingobacteriia</taxon>
        <taxon>Sphingobacteriales</taxon>
        <taxon>Sphingobacteriaceae</taxon>
        <taxon>Daejeonella</taxon>
    </lineage>
</organism>
<evidence type="ECO:0000256" key="2">
    <source>
        <dbReference type="ARBA" id="ARBA00022603"/>
    </source>
</evidence>
<feature type="binding site" evidence="6">
    <location>
        <position position="148"/>
    </location>
    <ligand>
        <name>S-adenosyl-L-methionine</name>
        <dbReference type="ChEBI" id="CHEBI:59789"/>
    </ligand>
</feature>
<feature type="binding site" evidence="6">
    <location>
        <position position="192"/>
    </location>
    <ligand>
        <name>S-adenosyl-L-methionine</name>
        <dbReference type="ChEBI" id="CHEBI:59789"/>
    </ligand>
</feature>
<dbReference type="InterPro" id="IPR031341">
    <property type="entry name" value="Methyltr_RsmF_N"/>
</dbReference>
<accession>A0A1G9SRG9</accession>
<dbReference type="EMBL" id="FNHH01000011">
    <property type="protein sequence ID" value="SDM38001.1"/>
    <property type="molecule type" value="Genomic_DNA"/>
</dbReference>
<dbReference type="InterPro" id="IPR029063">
    <property type="entry name" value="SAM-dependent_MTases_sf"/>
</dbReference>
<dbReference type="GO" id="GO:0001510">
    <property type="term" value="P:RNA methylation"/>
    <property type="evidence" value="ECO:0007669"/>
    <property type="project" value="InterPro"/>
</dbReference>
<dbReference type="InterPro" id="IPR049560">
    <property type="entry name" value="MeTrfase_RsmB-F_NOP2_cat"/>
</dbReference>
<name>A0A1G9SRG9_9SPHI</name>
<evidence type="ECO:0000256" key="6">
    <source>
        <dbReference type="PROSITE-ProRule" id="PRU01023"/>
    </source>
</evidence>
<keyword evidence="5 6" id="KW-0694">RNA-binding</keyword>
<dbReference type="GO" id="GO:0003723">
    <property type="term" value="F:RNA binding"/>
    <property type="evidence" value="ECO:0007669"/>
    <property type="project" value="UniProtKB-UniRule"/>
</dbReference>
<dbReference type="PANTHER" id="PTHR22807:SF30">
    <property type="entry name" value="28S RRNA (CYTOSINE(4447)-C(5))-METHYLTRANSFERASE-RELATED"/>
    <property type="match status" value="1"/>
</dbReference>
<dbReference type="Pfam" id="PF13636">
    <property type="entry name" value="Methyltranf_PUA"/>
    <property type="match status" value="1"/>
</dbReference>
<dbReference type="PRINTS" id="PR02008">
    <property type="entry name" value="RCMTFAMILY"/>
</dbReference>
<reference evidence="9" key="1">
    <citation type="submission" date="2016-10" db="EMBL/GenBank/DDBJ databases">
        <authorList>
            <person name="Varghese N."/>
            <person name="Submissions S."/>
        </authorList>
    </citation>
    <scope>NUCLEOTIDE SEQUENCE [LARGE SCALE GENOMIC DNA]</scope>
    <source>
        <strain evidence="9">DSM 24536</strain>
    </source>
</reference>
<dbReference type="InterPro" id="IPR001678">
    <property type="entry name" value="MeTrfase_RsmB-F_NOP2_dom"/>
</dbReference>
<dbReference type="Gene3D" id="3.30.70.1170">
    <property type="entry name" value="Sun protein, domain 3"/>
    <property type="match status" value="1"/>
</dbReference>
<keyword evidence="2 6" id="KW-0489">Methyltransferase</keyword>
<dbReference type="SUPFAM" id="SSF53335">
    <property type="entry name" value="S-adenosyl-L-methionine-dependent methyltransferases"/>
    <property type="match status" value="1"/>
</dbReference>
<dbReference type="Proteomes" id="UP000199226">
    <property type="component" value="Unassembled WGS sequence"/>
</dbReference>
<evidence type="ECO:0000313" key="9">
    <source>
        <dbReference type="Proteomes" id="UP000199226"/>
    </source>
</evidence>
<dbReference type="STRING" id="990371.SAMN05421813_1111"/>
<keyword evidence="4 6" id="KW-0949">S-adenosyl-L-methionine</keyword>
<evidence type="ECO:0000256" key="1">
    <source>
        <dbReference type="ARBA" id="ARBA00022490"/>
    </source>
</evidence>
<dbReference type="GO" id="GO:0008173">
    <property type="term" value="F:RNA methyltransferase activity"/>
    <property type="evidence" value="ECO:0007669"/>
    <property type="project" value="InterPro"/>
</dbReference>
<feature type="active site" description="Nucleophile" evidence="6">
    <location>
        <position position="245"/>
    </location>
</feature>
<evidence type="ECO:0000256" key="5">
    <source>
        <dbReference type="ARBA" id="ARBA00022884"/>
    </source>
</evidence>
<dbReference type="AlphaFoldDB" id="A0A1G9SRG9"/>
<keyword evidence="9" id="KW-1185">Reference proteome</keyword>
<evidence type="ECO:0000259" key="7">
    <source>
        <dbReference type="PROSITE" id="PS51686"/>
    </source>
</evidence>
<feature type="binding site" evidence="6">
    <location>
        <begin position="124"/>
        <end position="130"/>
    </location>
    <ligand>
        <name>S-adenosyl-L-methionine</name>
        <dbReference type="ChEBI" id="CHEBI:59789"/>
    </ligand>
</feature>
<evidence type="ECO:0000256" key="3">
    <source>
        <dbReference type="ARBA" id="ARBA00022679"/>
    </source>
</evidence>